<dbReference type="CDD" id="cd04301">
    <property type="entry name" value="NAT_SF"/>
    <property type="match status" value="1"/>
</dbReference>
<dbReference type="InterPro" id="IPR016181">
    <property type="entry name" value="Acyl_CoA_acyltransferase"/>
</dbReference>
<dbReference type="SUPFAM" id="SSF55729">
    <property type="entry name" value="Acyl-CoA N-acyltransferases (Nat)"/>
    <property type="match status" value="1"/>
</dbReference>
<dbReference type="GO" id="GO:0016747">
    <property type="term" value="F:acyltransferase activity, transferring groups other than amino-acyl groups"/>
    <property type="evidence" value="ECO:0007669"/>
    <property type="project" value="InterPro"/>
</dbReference>
<dbReference type="PANTHER" id="PTHR43305:SF1">
    <property type="entry name" value="FAMILY N-ACETYLTRANSFERASE, PUTATIVE (AFU_ORTHOLOGUE AFUA_2G01380)-RELATED"/>
    <property type="match status" value="1"/>
</dbReference>
<dbReference type="PANTHER" id="PTHR43305">
    <property type="entry name" value="FAMILY N-ACETYLTRANSFERASE, PUTATIVE (AFU_ORTHOLOGUE AFUA_2G01380)-RELATED"/>
    <property type="match status" value="1"/>
</dbReference>
<evidence type="ECO:0000259" key="1">
    <source>
        <dbReference type="PROSITE" id="PS51186"/>
    </source>
</evidence>
<proteinExistence type="predicted"/>
<reference evidence="2" key="2">
    <citation type="submission" date="2021-08" db="EMBL/GenBank/DDBJ databases">
        <authorList>
            <person name="Dalcin Martins P."/>
        </authorList>
    </citation>
    <scope>NUCLEOTIDE SEQUENCE</scope>
    <source>
        <strain evidence="2">MAG_39</strain>
    </source>
</reference>
<dbReference type="AlphaFoldDB" id="A0A953J5J9"/>
<evidence type="ECO:0000313" key="3">
    <source>
        <dbReference type="Proteomes" id="UP000705867"/>
    </source>
</evidence>
<dbReference type="InterPro" id="IPR052777">
    <property type="entry name" value="Acetyltransferase_Enz"/>
</dbReference>
<comment type="caution">
    <text evidence="2">The sequence shown here is derived from an EMBL/GenBank/DDBJ whole genome shotgun (WGS) entry which is preliminary data.</text>
</comment>
<dbReference type="Proteomes" id="UP000705867">
    <property type="component" value="Unassembled WGS sequence"/>
</dbReference>
<dbReference type="EMBL" id="JAIOIV010000062">
    <property type="protein sequence ID" value="MBZ0156053.1"/>
    <property type="molecule type" value="Genomic_DNA"/>
</dbReference>
<dbReference type="InterPro" id="IPR000182">
    <property type="entry name" value="GNAT_dom"/>
</dbReference>
<dbReference type="Pfam" id="PF00583">
    <property type="entry name" value="Acetyltransf_1"/>
    <property type="match status" value="1"/>
</dbReference>
<organism evidence="2 3">
    <name type="scientific">Candidatus Nitrobium versatile</name>
    <dbReference type="NCBI Taxonomy" id="2884831"/>
    <lineage>
        <taxon>Bacteria</taxon>
        <taxon>Pseudomonadati</taxon>
        <taxon>Nitrospirota</taxon>
        <taxon>Nitrospiria</taxon>
        <taxon>Nitrospirales</taxon>
        <taxon>Nitrospiraceae</taxon>
        <taxon>Candidatus Nitrobium</taxon>
    </lineage>
</organism>
<dbReference type="Gene3D" id="3.40.630.30">
    <property type="match status" value="1"/>
</dbReference>
<evidence type="ECO:0000313" key="2">
    <source>
        <dbReference type="EMBL" id="MBZ0156053.1"/>
    </source>
</evidence>
<name>A0A953J5J9_9BACT</name>
<reference evidence="2" key="1">
    <citation type="journal article" date="2021" name="bioRxiv">
        <title>Unraveling nitrogen, sulfur and carbon metabolic pathways and microbial community transcriptional responses to substrate deprivation and toxicity stresses in a bioreactor mimicking anoxic brackish coastal sediment conditions.</title>
        <authorList>
            <person name="Martins P.D."/>
            <person name="Echeveste M.J."/>
            <person name="Arshad A."/>
            <person name="Kurth J."/>
            <person name="Ouboter H."/>
            <person name="Jetten M.S.M."/>
            <person name="Welte C.U."/>
        </authorList>
    </citation>
    <scope>NUCLEOTIDE SEQUENCE</scope>
    <source>
        <strain evidence="2">MAG_39</strain>
    </source>
</reference>
<gene>
    <name evidence="2" type="ORF">K8I29_07535</name>
</gene>
<protein>
    <submittedName>
        <fullName evidence="2">GNAT family N-acetyltransferase</fullName>
    </submittedName>
</protein>
<accession>A0A953J5J9</accession>
<dbReference type="PROSITE" id="PS51186">
    <property type="entry name" value="GNAT"/>
    <property type="match status" value="1"/>
</dbReference>
<sequence>MVTIMPADEGKILAQVKELFSEYAAALGCNPCFKNLEQEIAALPGDYSPPGGSLLVARYDNRVAGCVALKRLDENACEMKRLYVRPEFRGKGIGKALVLSAVEDARKLGYRHIRLNTLPSMKEAIPLYHFLGFYDIQPYGATPIPGALYMEFTIS</sequence>
<feature type="domain" description="N-acetyltransferase" evidence="1">
    <location>
        <begin position="2"/>
        <end position="155"/>
    </location>
</feature>